<evidence type="ECO:0000256" key="9">
    <source>
        <dbReference type="ARBA" id="ARBA00022840"/>
    </source>
</evidence>
<gene>
    <name evidence="14 17" type="primary">purD</name>
    <name evidence="17" type="ORF">LOC68_23360</name>
</gene>
<dbReference type="PROSITE" id="PS00184">
    <property type="entry name" value="GARS"/>
    <property type="match status" value="1"/>
</dbReference>
<dbReference type="FunFam" id="3.90.600.10:FF:000001">
    <property type="entry name" value="Trifunctional purine biosynthetic protein adenosine-3"/>
    <property type="match status" value="1"/>
</dbReference>
<dbReference type="NCBIfam" id="TIGR00877">
    <property type="entry name" value="purD"/>
    <property type="match status" value="1"/>
</dbReference>
<dbReference type="InterPro" id="IPR011054">
    <property type="entry name" value="Rudment_hybrid_motif"/>
</dbReference>
<feature type="domain" description="ATP-grasp" evidence="16">
    <location>
        <begin position="107"/>
        <end position="319"/>
    </location>
</feature>
<keyword evidence="18" id="KW-1185">Reference proteome</keyword>
<dbReference type="FunFam" id="3.40.50.20:FF:000006">
    <property type="entry name" value="Phosphoribosylamine--glycine ligase, chloroplastic"/>
    <property type="match status" value="1"/>
</dbReference>
<evidence type="ECO:0000256" key="4">
    <source>
        <dbReference type="ARBA" id="ARBA00013255"/>
    </source>
</evidence>
<reference evidence="17" key="1">
    <citation type="submission" date="2021-11" db="EMBL/GenBank/DDBJ databases">
        <title>Genome sequence.</title>
        <authorList>
            <person name="Sun Q."/>
        </authorList>
    </citation>
    <scope>NUCLEOTIDE SEQUENCE</scope>
    <source>
        <strain evidence="17">JC732</strain>
    </source>
</reference>
<evidence type="ECO:0000256" key="5">
    <source>
        <dbReference type="ARBA" id="ARBA00022598"/>
    </source>
</evidence>
<dbReference type="InterPro" id="IPR016185">
    <property type="entry name" value="PreATP-grasp_dom_sf"/>
</dbReference>
<keyword evidence="5 14" id="KW-0436">Ligase</keyword>
<evidence type="ECO:0000313" key="18">
    <source>
        <dbReference type="Proteomes" id="UP001139103"/>
    </source>
</evidence>
<dbReference type="Pfam" id="PF02844">
    <property type="entry name" value="GARS_N"/>
    <property type="match status" value="1"/>
</dbReference>
<dbReference type="GO" id="GO:0005524">
    <property type="term" value="F:ATP binding"/>
    <property type="evidence" value="ECO:0007669"/>
    <property type="project" value="UniProtKB-UniRule"/>
</dbReference>
<proteinExistence type="inferred from homology"/>
<comment type="cofactor">
    <cofactor evidence="2">
        <name>Mg(2+)</name>
        <dbReference type="ChEBI" id="CHEBI:18420"/>
    </cofactor>
</comment>
<dbReference type="Pfam" id="PF02843">
    <property type="entry name" value="GARS_C"/>
    <property type="match status" value="1"/>
</dbReference>
<evidence type="ECO:0000256" key="7">
    <source>
        <dbReference type="ARBA" id="ARBA00022741"/>
    </source>
</evidence>
<dbReference type="PANTHER" id="PTHR43472:SF1">
    <property type="entry name" value="PHOSPHORIBOSYLAMINE--GLYCINE LIGASE, CHLOROPLASTIC"/>
    <property type="match status" value="1"/>
</dbReference>
<evidence type="ECO:0000313" key="17">
    <source>
        <dbReference type="EMBL" id="MCC9631343.1"/>
    </source>
</evidence>
<evidence type="ECO:0000256" key="14">
    <source>
        <dbReference type="HAMAP-Rule" id="MF_00138"/>
    </source>
</evidence>
<dbReference type="InterPro" id="IPR037123">
    <property type="entry name" value="PRibGlycinamide_synth_C_sf"/>
</dbReference>
<dbReference type="SUPFAM" id="SSF51246">
    <property type="entry name" value="Rudiment single hybrid motif"/>
    <property type="match status" value="1"/>
</dbReference>
<keyword evidence="9 15" id="KW-0067">ATP-binding</keyword>
<evidence type="ECO:0000256" key="15">
    <source>
        <dbReference type="PROSITE-ProRule" id="PRU00409"/>
    </source>
</evidence>
<dbReference type="Gene3D" id="3.90.600.10">
    <property type="entry name" value="Phosphoribosylglycinamide synthetase, C-terminal domain"/>
    <property type="match status" value="1"/>
</dbReference>
<dbReference type="InterPro" id="IPR020560">
    <property type="entry name" value="PRibGlycinamide_synth_C-dom"/>
</dbReference>
<dbReference type="InterPro" id="IPR013815">
    <property type="entry name" value="ATP_grasp_subdomain_1"/>
</dbReference>
<name>A0A9X1MQ80_9BACT</name>
<dbReference type="GO" id="GO:0009113">
    <property type="term" value="P:purine nucleobase biosynthetic process"/>
    <property type="evidence" value="ECO:0007669"/>
    <property type="project" value="InterPro"/>
</dbReference>
<dbReference type="FunFam" id="3.30.470.20:FF:000018">
    <property type="entry name" value="Trifunctional purine biosynthetic protein adenosine-3"/>
    <property type="match status" value="1"/>
</dbReference>
<keyword evidence="10" id="KW-0464">Manganese</keyword>
<dbReference type="Gene3D" id="3.30.1490.20">
    <property type="entry name" value="ATP-grasp fold, A domain"/>
    <property type="match status" value="1"/>
</dbReference>
<evidence type="ECO:0000256" key="8">
    <source>
        <dbReference type="ARBA" id="ARBA00022755"/>
    </source>
</evidence>
<comment type="cofactor">
    <cofactor evidence="1">
        <name>Mn(2+)</name>
        <dbReference type="ChEBI" id="CHEBI:29035"/>
    </cofactor>
</comment>
<evidence type="ECO:0000259" key="16">
    <source>
        <dbReference type="PROSITE" id="PS50975"/>
    </source>
</evidence>
<protein>
    <recommendedName>
        <fullName evidence="4 14">Phosphoribosylamine--glycine ligase</fullName>
        <ecNumber evidence="4 14">6.3.4.13</ecNumber>
    </recommendedName>
    <alternativeName>
        <fullName evidence="14">GARS</fullName>
    </alternativeName>
    <alternativeName>
        <fullName evidence="13 14">Phosphoribosylglycinamide synthetase</fullName>
    </alternativeName>
    <alternativeName>
        <fullName evidence="12 14">glycinamide ribonucleotide synthetase</fullName>
    </alternativeName>
</protein>
<comment type="catalytic activity">
    <reaction evidence="14">
        <text>5-phospho-beta-D-ribosylamine + glycine + ATP = N(1)-(5-phospho-beta-D-ribosyl)glycinamide + ADP + phosphate + H(+)</text>
        <dbReference type="Rhea" id="RHEA:17453"/>
        <dbReference type="ChEBI" id="CHEBI:15378"/>
        <dbReference type="ChEBI" id="CHEBI:30616"/>
        <dbReference type="ChEBI" id="CHEBI:43474"/>
        <dbReference type="ChEBI" id="CHEBI:57305"/>
        <dbReference type="ChEBI" id="CHEBI:58681"/>
        <dbReference type="ChEBI" id="CHEBI:143788"/>
        <dbReference type="ChEBI" id="CHEBI:456216"/>
        <dbReference type="EC" id="6.3.4.13"/>
    </reaction>
</comment>
<dbReference type="PROSITE" id="PS50975">
    <property type="entry name" value="ATP_GRASP"/>
    <property type="match status" value="1"/>
</dbReference>
<dbReference type="SMART" id="SM01209">
    <property type="entry name" value="GARS_A"/>
    <property type="match status" value="1"/>
</dbReference>
<dbReference type="InterPro" id="IPR020562">
    <property type="entry name" value="PRibGlycinamide_synth_N"/>
</dbReference>
<keyword evidence="8 14" id="KW-0658">Purine biosynthesis</keyword>
<dbReference type="GO" id="GO:0046872">
    <property type="term" value="F:metal ion binding"/>
    <property type="evidence" value="ECO:0007669"/>
    <property type="project" value="UniProtKB-KW"/>
</dbReference>
<dbReference type="GO" id="GO:0006189">
    <property type="term" value="P:'de novo' IMP biosynthetic process"/>
    <property type="evidence" value="ECO:0007669"/>
    <property type="project" value="UniProtKB-UniRule"/>
</dbReference>
<dbReference type="Gene3D" id="3.30.470.20">
    <property type="entry name" value="ATP-grasp fold, B domain"/>
    <property type="match status" value="1"/>
</dbReference>
<dbReference type="Proteomes" id="UP001139103">
    <property type="component" value="Unassembled WGS sequence"/>
</dbReference>
<accession>A0A9X1MQ80</accession>
<evidence type="ECO:0000256" key="1">
    <source>
        <dbReference type="ARBA" id="ARBA00001936"/>
    </source>
</evidence>
<dbReference type="InterPro" id="IPR000115">
    <property type="entry name" value="PRibGlycinamide_synth"/>
</dbReference>
<sequence length="432" mass="46225">MNVLVIGNGGREHALAWKIGQSSRVERVFVAPGNAGTALDAENVDISQTDFPALIKFAKQNNCGLTVVGPEAPLVAGVVDAFQDAGLKVFGPNKAAAQMEGSKAFCKKILRQADVPTAEYRVFRDADSATRYIKDRFPHEGEDVPVVVKADGLAAGKGVTVCHKAEDALEAIHQIARDKIFGDAGNQIVIEERLDGQEASVLAITDGQAIVTLAPAQDHKPAFDNDEGPNTGGMGAYSPTPIVTPSMMSEIEERVLVPTVHALKRSRRPFRGVLYAGLIMTNQGPKVLEYNVRLGDPECQPILMRLKSDLVDILEATVDGRLAEIEPLQWDTRPAVCVVMASDGYPGDYTKGHVIRGLSDAAEMTDVKVFHAGTTMKGSDVVTAGGRVLGVTALGDSIATAKLNAYTAVKKIRWEGAWCRKDISDKAQITPS</sequence>
<evidence type="ECO:0000256" key="11">
    <source>
        <dbReference type="ARBA" id="ARBA00038345"/>
    </source>
</evidence>
<dbReference type="RefSeq" id="WP_230223227.1">
    <property type="nucleotide sequence ID" value="NZ_JAJKFT010000010.1"/>
</dbReference>
<comment type="similarity">
    <text evidence="11 14">Belongs to the GARS family.</text>
</comment>
<comment type="pathway">
    <text evidence="3 14">Purine metabolism; IMP biosynthesis via de novo pathway; N(1)-(5-phospho-D-ribosyl)glycinamide from 5-phospho-alpha-D-ribose 1-diphosphate: step 2/2.</text>
</comment>
<dbReference type="Gene3D" id="3.40.50.20">
    <property type="match status" value="1"/>
</dbReference>
<keyword evidence="6" id="KW-0479">Metal-binding</keyword>
<dbReference type="SUPFAM" id="SSF56059">
    <property type="entry name" value="Glutathione synthetase ATP-binding domain-like"/>
    <property type="match status" value="1"/>
</dbReference>
<dbReference type="EC" id="6.3.4.13" evidence="4 14"/>
<keyword evidence="7 15" id="KW-0547">Nucleotide-binding</keyword>
<evidence type="ECO:0000256" key="12">
    <source>
        <dbReference type="ARBA" id="ARBA00042242"/>
    </source>
</evidence>
<evidence type="ECO:0000256" key="2">
    <source>
        <dbReference type="ARBA" id="ARBA00001946"/>
    </source>
</evidence>
<dbReference type="GO" id="GO:0004637">
    <property type="term" value="F:phosphoribosylamine-glycine ligase activity"/>
    <property type="evidence" value="ECO:0007669"/>
    <property type="project" value="UniProtKB-UniRule"/>
</dbReference>
<evidence type="ECO:0000256" key="6">
    <source>
        <dbReference type="ARBA" id="ARBA00022723"/>
    </source>
</evidence>
<dbReference type="Pfam" id="PF01071">
    <property type="entry name" value="GARS_A"/>
    <property type="match status" value="1"/>
</dbReference>
<organism evidence="17 18">
    <name type="scientific">Blastopirellula sediminis</name>
    <dbReference type="NCBI Taxonomy" id="2894196"/>
    <lineage>
        <taxon>Bacteria</taxon>
        <taxon>Pseudomonadati</taxon>
        <taxon>Planctomycetota</taxon>
        <taxon>Planctomycetia</taxon>
        <taxon>Pirellulales</taxon>
        <taxon>Pirellulaceae</taxon>
        <taxon>Blastopirellula</taxon>
    </lineage>
</organism>
<dbReference type="InterPro" id="IPR020559">
    <property type="entry name" value="PRibGlycinamide_synth_CS"/>
</dbReference>
<comment type="caution">
    <text evidence="17">The sequence shown here is derived from an EMBL/GenBank/DDBJ whole genome shotgun (WGS) entry which is preliminary data.</text>
</comment>
<evidence type="ECO:0000256" key="3">
    <source>
        <dbReference type="ARBA" id="ARBA00005174"/>
    </source>
</evidence>
<dbReference type="InterPro" id="IPR011761">
    <property type="entry name" value="ATP-grasp"/>
</dbReference>
<dbReference type="PANTHER" id="PTHR43472">
    <property type="entry name" value="PHOSPHORIBOSYLAMINE--GLYCINE LIGASE"/>
    <property type="match status" value="1"/>
</dbReference>
<dbReference type="SMART" id="SM01210">
    <property type="entry name" value="GARS_C"/>
    <property type="match status" value="1"/>
</dbReference>
<evidence type="ECO:0000256" key="10">
    <source>
        <dbReference type="ARBA" id="ARBA00023211"/>
    </source>
</evidence>
<dbReference type="AlphaFoldDB" id="A0A9X1MQ80"/>
<dbReference type="InterPro" id="IPR020561">
    <property type="entry name" value="PRibGlycinamid_synth_ATP-grasp"/>
</dbReference>
<dbReference type="EMBL" id="JAJKFT010000010">
    <property type="protein sequence ID" value="MCC9631343.1"/>
    <property type="molecule type" value="Genomic_DNA"/>
</dbReference>
<dbReference type="HAMAP" id="MF_00138">
    <property type="entry name" value="GARS"/>
    <property type="match status" value="1"/>
</dbReference>
<evidence type="ECO:0000256" key="13">
    <source>
        <dbReference type="ARBA" id="ARBA00042864"/>
    </source>
</evidence>
<dbReference type="SUPFAM" id="SSF52440">
    <property type="entry name" value="PreATP-grasp domain"/>
    <property type="match status" value="1"/>
</dbReference>